<dbReference type="RefSeq" id="WP_006077697.1">
    <property type="nucleotide sequence ID" value="NZ_AOMD01000021.1"/>
</dbReference>
<feature type="domain" description="NAD-dependent epimerase/dehydratase" evidence="14">
    <location>
        <begin position="36"/>
        <end position="273"/>
    </location>
</feature>
<dbReference type="Pfam" id="PF01370">
    <property type="entry name" value="Epimerase"/>
    <property type="match status" value="1"/>
</dbReference>
<evidence type="ECO:0000256" key="4">
    <source>
        <dbReference type="ARBA" id="ARBA00022793"/>
    </source>
</evidence>
<keyword evidence="8" id="KW-0333">Golgi apparatus</keyword>
<dbReference type="GO" id="GO:0005737">
    <property type="term" value="C:cytoplasm"/>
    <property type="evidence" value="ECO:0007669"/>
    <property type="project" value="TreeGrafter"/>
</dbReference>
<evidence type="ECO:0000256" key="5">
    <source>
        <dbReference type="ARBA" id="ARBA00022968"/>
    </source>
</evidence>
<evidence type="ECO:0000313" key="16">
    <source>
        <dbReference type="Proteomes" id="UP000011669"/>
    </source>
</evidence>
<keyword evidence="11" id="KW-0456">Lyase</keyword>
<evidence type="ECO:0000256" key="6">
    <source>
        <dbReference type="ARBA" id="ARBA00022989"/>
    </source>
</evidence>
<comment type="subcellular location">
    <subcellularLocation>
        <location evidence="2">Golgi apparatus membrane</location>
        <topology evidence="2">Single-pass type II membrane protein</topology>
    </subcellularLocation>
    <subcellularLocation>
        <location evidence="12">Golgi apparatus</location>
        <location evidence="12">Golgi stack membrane</location>
    </subcellularLocation>
</comment>
<evidence type="ECO:0000256" key="12">
    <source>
        <dbReference type="ARBA" id="ARBA00037859"/>
    </source>
</evidence>
<evidence type="ECO:0000313" key="15">
    <source>
        <dbReference type="EMBL" id="EMA44827.1"/>
    </source>
</evidence>
<dbReference type="FunFam" id="3.40.50.720:FF:000065">
    <property type="entry name" value="UDP-glucuronic acid decarboxylase 1"/>
    <property type="match status" value="1"/>
</dbReference>
<comment type="caution">
    <text evidence="15">The sequence shown here is derived from an EMBL/GenBank/DDBJ whole genome shotgun (WGS) entry which is preliminary data.</text>
</comment>
<dbReference type="Gene3D" id="3.40.50.720">
    <property type="entry name" value="NAD(P)-binding Rossmann-like Domain"/>
    <property type="match status" value="1"/>
</dbReference>
<dbReference type="InterPro" id="IPR001509">
    <property type="entry name" value="Epimerase_deHydtase"/>
</dbReference>
<proteinExistence type="predicted"/>
<dbReference type="UniPathway" id="UPA00796">
    <property type="reaction ID" value="UER00771"/>
</dbReference>
<organism evidence="15 16">
    <name type="scientific">Halococcus saccharolyticus DSM 5350</name>
    <dbReference type="NCBI Taxonomy" id="1227455"/>
    <lineage>
        <taxon>Archaea</taxon>
        <taxon>Methanobacteriati</taxon>
        <taxon>Methanobacteriota</taxon>
        <taxon>Stenosarchaea group</taxon>
        <taxon>Halobacteria</taxon>
        <taxon>Halobacteriales</taxon>
        <taxon>Halococcaceae</taxon>
        <taxon>Halococcus</taxon>
    </lineage>
</organism>
<reference evidence="15 16" key="1">
    <citation type="journal article" date="2014" name="PLoS Genet.">
        <title>Phylogenetically driven sequencing of extremely halophilic archaea reveals strategies for static and dynamic osmo-response.</title>
        <authorList>
            <person name="Becker E.A."/>
            <person name="Seitzer P.M."/>
            <person name="Tritt A."/>
            <person name="Larsen D."/>
            <person name="Krusor M."/>
            <person name="Yao A.I."/>
            <person name="Wu D."/>
            <person name="Madern D."/>
            <person name="Eisen J.A."/>
            <person name="Darling A.E."/>
            <person name="Facciotti M.T."/>
        </authorList>
    </citation>
    <scope>NUCLEOTIDE SEQUENCE [LARGE SCALE GENOMIC DNA]</scope>
    <source>
        <strain evidence="15 16">DSM 5350</strain>
    </source>
</reference>
<keyword evidence="16" id="KW-1185">Reference proteome</keyword>
<evidence type="ECO:0000256" key="8">
    <source>
        <dbReference type="ARBA" id="ARBA00023034"/>
    </source>
</evidence>
<evidence type="ECO:0000256" key="13">
    <source>
        <dbReference type="SAM" id="MobiDB-lite"/>
    </source>
</evidence>
<keyword evidence="4" id="KW-0210">Decarboxylase</keyword>
<keyword evidence="7" id="KW-0520">NAD</keyword>
<dbReference type="EMBL" id="AOMD01000021">
    <property type="protein sequence ID" value="EMA44827.1"/>
    <property type="molecule type" value="Genomic_DNA"/>
</dbReference>
<evidence type="ECO:0000256" key="3">
    <source>
        <dbReference type="ARBA" id="ARBA00022692"/>
    </source>
</evidence>
<dbReference type="InterPro" id="IPR036291">
    <property type="entry name" value="NAD(P)-bd_dom_sf"/>
</dbReference>
<keyword evidence="9" id="KW-0472">Membrane</keyword>
<evidence type="ECO:0000256" key="7">
    <source>
        <dbReference type="ARBA" id="ARBA00023027"/>
    </source>
</evidence>
<dbReference type="Proteomes" id="UP000011669">
    <property type="component" value="Unassembled WGS sequence"/>
</dbReference>
<evidence type="ECO:0000256" key="11">
    <source>
        <dbReference type="ARBA" id="ARBA00023239"/>
    </source>
</evidence>
<dbReference type="SUPFAM" id="SSF51735">
    <property type="entry name" value="NAD(P)-binding Rossmann-fold domains"/>
    <property type="match status" value="1"/>
</dbReference>
<evidence type="ECO:0000256" key="1">
    <source>
        <dbReference type="ARBA" id="ARBA00001911"/>
    </source>
</evidence>
<dbReference type="OrthoDB" id="4907at2157"/>
<dbReference type="AlphaFoldDB" id="M0MGG0"/>
<dbReference type="PANTHER" id="PTHR43078:SF6">
    <property type="entry name" value="UDP-GLUCURONIC ACID DECARBOXYLASE 1"/>
    <property type="match status" value="1"/>
</dbReference>
<dbReference type="STRING" id="1227455.C449_09219"/>
<dbReference type="PATRIC" id="fig|1227455.4.peg.1887"/>
<keyword evidence="5" id="KW-0735">Signal-anchor</keyword>
<feature type="compositionally biased region" description="Polar residues" evidence="13">
    <location>
        <begin position="12"/>
        <end position="24"/>
    </location>
</feature>
<accession>M0MGG0</accession>
<keyword evidence="10" id="KW-0325">Glycoprotein</keyword>
<evidence type="ECO:0000256" key="9">
    <source>
        <dbReference type="ARBA" id="ARBA00023136"/>
    </source>
</evidence>
<keyword evidence="6" id="KW-1133">Transmembrane helix</keyword>
<dbReference type="GO" id="GO:0033320">
    <property type="term" value="P:UDP-D-xylose biosynthetic process"/>
    <property type="evidence" value="ECO:0007669"/>
    <property type="project" value="UniProtKB-UniPathway"/>
</dbReference>
<sequence length="354" mass="39491">MNRPNGKPPENPTENPQQRVQIETQGDHSDDRPHAIVTGGAGFLGSHIVDALLDDGYRVTSLDNFSSGRPENHAHIETARFESVRHDVTESFPDFDRVDQIYSFASHASPIDFRANAIDIALTNSVGTNHALQTARTHDATIVLASTSEVYGEPEIHPQREEYRGRVNPRGVRAPYDESKRLAEALVSAYHRQHDVDARTVRIFNTYGPRMRRNDGRVIPNFVDQALSGEDLTVYGDGSQTRSFCYVSDLVSGIRALAEAPRERAAGAVVNLGSREEVTIWELAETILAALDTRAGISYQELPEDDPSRRRPDLTRAETMLDWTPSIDLETGIRYTVDSFRQQDELRQVPSGDV</sequence>
<evidence type="ECO:0000256" key="10">
    <source>
        <dbReference type="ARBA" id="ARBA00023180"/>
    </source>
</evidence>
<dbReference type="GO" id="GO:0048040">
    <property type="term" value="F:UDP-glucuronate decarboxylase activity"/>
    <property type="evidence" value="ECO:0007669"/>
    <property type="project" value="TreeGrafter"/>
</dbReference>
<protein>
    <submittedName>
        <fullName evidence="15">Nucleoside-diphosphate-sugar epimerase</fullName>
    </submittedName>
</protein>
<dbReference type="GO" id="GO:0042732">
    <property type="term" value="P:D-xylose metabolic process"/>
    <property type="evidence" value="ECO:0007669"/>
    <property type="project" value="InterPro"/>
</dbReference>
<feature type="compositionally biased region" description="Pro residues" evidence="13">
    <location>
        <begin position="1"/>
        <end position="11"/>
    </location>
</feature>
<dbReference type="InParanoid" id="M0MGG0"/>
<gene>
    <name evidence="15" type="ORF">C449_09219</name>
</gene>
<evidence type="ECO:0000259" key="14">
    <source>
        <dbReference type="Pfam" id="PF01370"/>
    </source>
</evidence>
<dbReference type="GO" id="GO:0070403">
    <property type="term" value="F:NAD+ binding"/>
    <property type="evidence" value="ECO:0007669"/>
    <property type="project" value="InterPro"/>
</dbReference>
<name>M0MGG0_9EURY</name>
<keyword evidence="3" id="KW-0812">Transmembrane</keyword>
<feature type="region of interest" description="Disordered" evidence="13">
    <location>
        <begin position="1"/>
        <end position="33"/>
    </location>
</feature>
<evidence type="ECO:0000256" key="2">
    <source>
        <dbReference type="ARBA" id="ARBA00004323"/>
    </source>
</evidence>
<dbReference type="InterPro" id="IPR044516">
    <property type="entry name" value="UXS-like"/>
</dbReference>
<dbReference type="PANTHER" id="PTHR43078">
    <property type="entry name" value="UDP-GLUCURONIC ACID DECARBOXYLASE-RELATED"/>
    <property type="match status" value="1"/>
</dbReference>
<comment type="cofactor">
    <cofactor evidence="1">
        <name>NAD(+)</name>
        <dbReference type="ChEBI" id="CHEBI:57540"/>
    </cofactor>
</comment>